<dbReference type="OrthoDB" id="6375767at2759"/>
<dbReference type="CDD" id="cd11290">
    <property type="entry name" value="gelsolin_S1_like"/>
    <property type="match status" value="1"/>
</dbReference>
<dbReference type="SUPFAM" id="SSF55753">
    <property type="entry name" value="Actin depolymerizing proteins"/>
    <property type="match status" value="3"/>
</dbReference>
<comment type="caution">
    <text evidence="3">The sequence shown here is derived from an EMBL/GenBank/DDBJ whole genome shotgun (WGS) entry which is preliminary data.</text>
</comment>
<dbReference type="Gene3D" id="3.40.20.10">
    <property type="entry name" value="Severin"/>
    <property type="match status" value="3"/>
</dbReference>
<dbReference type="PANTHER" id="PTHR11977:SF130">
    <property type="entry name" value="SEVERIN"/>
    <property type="match status" value="1"/>
</dbReference>
<dbReference type="Pfam" id="PF00626">
    <property type="entry name" value="Gelsolin"/>
    <property type="match status" value="3"/>
</dbReference>
<dbReference type="PRINTS" id="PR00597">
    <property type="entry name" value="GELSOLIN"/>
</dbReference>
<dbReference type="GO" id="GO:0008154">
    <property type="term" value="P:actin polymerization or depolymerization"/>
    <property type="evidence" value="ECO:0007669"/>
    <property type="project" value="TreeGrafter"/>
</dbReference>
<accession>A0A1X2GGA6</accession>
<proteinExistence type="predicted"/>
<evidence type="ECO:0000259" key="2">
    <source>
        <dbReference type="Pfam" id="PF00626"/>
    </source>
</evidence>
<evidence type="ECO:0000256" key="1">
    <source>
        <dbReference type="SAM" id="MobiDB-lite"/>
    </source>
</evidence>
<dbReference type="InterPro" id="IPR007122">
    <property type="entry name" value="Villin/Gelsolin"/>
</dbReference>
<dbReference type="PANTHER" id="PTHR11977">
    <property type="entry name" value="VILLIN"/>
    <property type="match status" value="1"/>
</dbReference>
<dbReference type="InterPro" id="IPR007123">
    <property type="entry name" value="Gelsolin-like_dom"/>
</dbReference>
<protein>
    <submittedName>
        <fullName evidence="3">Actin depolymerizing protein</fullName>
    </submittedName>
</protein>
<keyword evidence="4" id="KW-1185">Reference proteome</keyword>
<feature type="compositionally biased region" description="Acidic residues" evidence="1">
    <location>
        <begin position="265"/>
        <end position="277"/>
    </location>
</feature>
<dbReference type="GO" id="GO:0015629">
    <property type="term" value="C:actin cytoskeleton"/>
    <property type="evidence" value="ECO:0007669"/>
    <property type="project" value="TreeGrafter"/>
</dbReference>
<dbReference type="InterPro" id="IPR029006">
    <property type="entry name" value="ADF-H/Gelsolin-like_dom_sf"/>
</dbReference>
<name>A0A1X2GGA6_9FUNG</name>
<dbReference type="AlphaFoldDB" id="A0A1X2GGA6"/>
<gene>
    <name evidence="3" type="ORF">DM01DRAFT_1336279</name>
</gene>
<reference evidence="3 4" key="1">
    <citation type="submission" date="2016-07" db="EMBL/GenBank/DDBJ databases">
        <title>Pervasive Adenine N6-methylation of Active Genes in Fungi.</title>
        <authorList>
            <consortium name="DOE Joint Genome Institute"/>
            <person name="Mondo S.J."/>
            <person name="Dannebaum R.O."/>
            <person name="Kuo R.C."/>
            <person name="Labutti K."/>
            <person name="Haridas S."/>
            <person name="Kuo A."/>
            <person name="Salamov A."/>
            <person name="Ahrendt S.R."/>
            <person name="Lipzen A."/>
            <person name="Sullivan W."/>
            <person name="Andreopoulos W.B."/>
            <person name="Clum A."/>
            <person name="Lindquist E."/>
            <person name="Daum C."/>
            <person name="Ramamoorthy G.K."/>
            <person name="Gryganskyi A."/>
            <person name="Culley D."/>
            <person name="Magnuson J.K."/>
            <person name="James T.Y."/>
            <person name="O'Malley M.A."/>
            <person name="Stajich J.E."/>
            <person name="Spatafora J.W."/>
            <person name="Visel A."/>
            <person name="Grigoriev I.V."/>
        </authorList>
    </citation>
    <scope>NUCLEOTIDE SEQUENCE [LARGE SCALE GENOMIC DNA]</scope>
    <source>
        <strain evidence="3 4">NRRL 3301</strain>
    </source>
</reference>
<feature type="domain" description="Gelsolin-like" evidence="2">
    <location>
        <begin position="60"/>
        <end position="139"/>
    </location>
</feature>
<evidence type="ECO:0000313" key="4">
    <source>
        <dbReference type="Proteomes" id="UP000242146"/>
    </source>
</evidence>
<feature type="domain" description="Gelsolin-like" evidence="2">
    <location>
        <begin position="189"/>
        <end position="252"/>
    </location>
</feature>
<dbReference type="EMBL" id="MCGT01000016">
    <property type="protein sequence ID" value="ORX53088.1"/>
    <property type="molecule type" value="Genomic_DNA"/>
</dbReference>
<feature type="domain" description="Gelsolin-like" evidence="2">
    <location>
        <begin position="307"/>
        <end position="376"/>
    </location>
</feature>
<organism evidence="3 4">
    <name type="scientific">Hesseltinella vesiculosa</name>
    <dbReference type="NCBI Taxonomy" id="101127"/>
    <lineage>
        <taxon>Eukaryota</taxon>
        <taxon>Fungi</taxon>
        <taxon>Fungi incertae sedis</taxon>
        <taxon>Mucoromycota</taxon>
        <taxon>Mucoromycotina</taxon>
        <taxon>Mucoromycetes</taxon>
        <taxon>Mucorales</taxon>
        <taxon>Cunninghamellaceae</taxon>
        <taxon>Hesseltinella</taxon>
    </lineage>
</organism>
<dbReference type="GO" id="GO:0005737">
    <property type="term" value="C:cytoplasm"/>
    <property type="evidence" value="ECO:0007669"/>
    <property type="project" value="TreeGrafter"/>
</dbReference>
<feature type="region of interest" description="Disordered" evidence="1">
    <location>
        <begin position="265"/>
        <end position="285"/>
    </location>
</feature>
<dbReference type="Proteomes" id="UP000242146">
    <property type="component" value="Unassembled WGS sequence"/>
</dbReference>
<evidence type="ECO:0000313" key="3">
    <source>
        <dbReference type="EMBL" id="ORX53088.1"/>
    </source>
</evidence>
<dbReference type="GO" id="GO:0051015">
    <property type="term" value="F:actin filament binding"/>
    <property type="evidence" value="ECO:0007669"/>
    <property type="project" value="InterPro"/>
</dbReference>
<sequence>MLKNSTWKLEETNLVNFGSDLEKQHRKEEGALETAWNYEGSVIGHQQGFWIWRVQAFNLIKVPETQFGQFYQGDSYVLLKSTQKKDSDALVHNVHFWLGRETSQDEAGTAAYKTVELDDFLDSLATQHREVQRHESSLFKSYFKSLTYLQGGFASGFNHVEKEELRTRLLRVHRPSSLDGTHTQNAVVISEVPTAAGSLNAQAVFVLDTGDVVYAWQGQHARGVEKAKAAEFIAQLISERNGKGSMVVIEQNAGGQKAFWDALGEAEQDVQEEDSDEDLRKDEGRPKSLLRLHANMLGKLKLDEVCQGKLSKKMLSSEDVYLVDATHQVFVWMGSNASRKERRFGLHYAQEYLKSSGLPPYTPICQLLQGGEDELFESQFEEWQGW</sequence>
<dbReference type="SMART" id="SM00262">
    <property type="entry name" value="GEL"/>
    <property type="match status" value="3"/>
</dbReference>
<dbReference type="STRING" id="101127.A0A1X2GGA6"/>